<dbReference type="AlphaFoldDB" id="A0A2J1DT34"/>
<dbReference type="Proteomes" id="UP000233649">
    <property type="component" value="Unassembled WGS sequence"/>
</dbReference>
<evidence type="ECO:0008006" key="3">
    <source>
        <dbReference type="Google" id="ProtNLM"/>
    </source>
</evidence>
<organism evidence="1 2">
    <name type="scientific">Dehalococcoides mccartyi</name>
    <dbReference type="NCBI Taxonomy" id="61435"/>
    <lineage>
        <taxon>Bacteria</taxon>
        <taxon>Bacillati</taxon>
        <taxon>Chloroflexota</taxon>
        <taxon>Dehalococcoidia</taxon>
        <taxon>Dehalococcoidales</taxon>
        <taxon>Dehalococcoidaceae</taxon>
        <taxon>Dehalococcoides</taxon>
    </lineage>
</organism>
<evidence type="ECO:0000313" key="2">
    <source>
        <dbReference type="Proteomes" id="UP000233649"/>
    </source>
</evidence>
<name>A0A2J1DT34_9CHLR</name>
<comment type="caution">
    <text evidence="1">The sequence shown here is derived from an EMBL/GenBank/DDBJ whole genome shotgun (WGS) entry which is preliminary data.</text>
</comment>
<sequence>MSANATIVVMNNITVANNLLSALINLQDDLKLSNTAFAAKLGINRQLWQMTKSGIRPIHLTILKAVIRNFPQLIPEVIVHMSIKDGNETN</sequence>
<protein>
    <recommendedName>
        <fullName evidence="3">XRE family transcriptional regulator</fullName>
    </recommendedName>
</protein>
<evidence type="ECO:0000313" key="1">
    <source>
        <dbReference type="EMBL" id="PKH45284.1"/>
    </source>
</evidence>
<gene>
    <name evidence="1" type="ORF">CVH13_01567</name>
</gene>
<dbReference type="EMBL" id="PHFD01000356">
    <property type="protein sequence ID" value="PKH45284.1"/>
    <property type="molecule type" value="Genomic_DNA"/>
</dbReference>
<proteinExistence type="predicted"/>
<dbReference type="RefSeq" id="WP_305757302.1">
    <property type="nucleotide sequence ID" value="NZ_CP179927.2"/>
</dbReference>
<reference evidence="1 2" key="1">
    <citation type="journal article" date="2017" name="FEMS Microbiol. Ecol.">
        <title>Reconstructed genomes of novel Dehalococcoides mccartyi strains from 1,2,3,4-tetrachlorodibenzo-p-dioxin-dechlorinating enrichment cultures reveal divergent reductive dehalogenase gene profiles.</title>
        <authorList>
            <person name="Dam H.T."/>
            <person name="Vollmers J."/>
            <person name="Kaster A.K."/>
            <person name="Haggblom M.M."/>
        </authorList>
    </citation>
    <scope>NUCLEOTIDE SEQUENCE [LARGE SCALE GENOMIC DNA]</scope>
    <source>
        <strain evidence="1 2">H1-3-2.001</strain>
    </source>
</reference>
<accession>A0A2J1DT34</accession>